<dbReference type="InterPro" id="IPR036412">
    <property type="entry name" value="HAD-like_sf"/>
</dbReference>
<reference evidence="1 2" key="1">
    <citation type="submission" date="2020-02" db="EMBL/GenBank/DDBJ databases">
        <title>Characterization of phylogenetic diversity of novel bifidobacterial species isolated in Czech ZOOs.</title>
        <authorList>
            <person name="Lugli G.A."/>
            <person name="Vera N.B."/>
            <person name="Ventura M."/>
        </authorList>
    </citation>
    <scope>NUCLEOTIDE SEQUENCE [LARGE SCALE GENOMIC DNA]</scope>
    <source>
        <strain evidence="1 2">DSM 109957</strain>
    </source>
</reference>
<sequence length="226" mass="24366">MLLKAVFWDLDGTLIDSEPVWHDGEIAIARANGGDWNEDLGWACSGTPVPNVARHMIERGCTLSVEEIDRQLKDYVFESEVKNLPWIDGVQDVLRSLKQAGVPSMLVTTSPRRMAENIMNQAQGLFAGYVCGDDPCAHKPDPAPYLAAAQKLGIAREDMASCVVLEDSAVGLQAGVASGATVIAQTGWIRTDTSGLGQFVSIASYEGVNAETLDGFVRERLESLKA</sequence>
<dbReference type="NCBIfam" id="TIGR01509">
    <property type="entry name" value="HAD-SF-IA-v3"/>
    <property type="match status" value="1"/>
</dbReference>
<dbReference type="RefSeq" id="WP_169171519.1">
    <property type="nucleotide sequence ID" value="NZ_JAAIII010000001.1"/>
</dbReference>
<dbReference type="InterPro" id="IPR006439">
    <property type="entry name" value="HAD-SF_hydro_IA"/>
</dbReference>
<evidence type="ECO:0000313" key="2">
    <source>
        <dbReference type="Proteomes" id="UP000532194"/>
    </source>
</evidence>
<dbReference type="GO" id="GO:0016787">
    <property type="term" value="F:hydrolase activity"/>
    <property type="evidence" value="ECO:0007669"/>
    <property type="project" value="UniProtKB-KW"/>
</dbReference>
<dbReference type="PANTHER" id="PTHR18901">
    <property type="entry name" value="2-DEOXYGLUCOSE-6-PHOSPHATE PHOSPHATASE 2"/>
    <property type="match status" value="1"/>
</dbReference>
<dbReference type="CDD" id="cd07505">
    <property type="entry name" value="HAD_BPGM-like"/>
    <property type="match status" value="1"/>
</dbReference>
<accession>A0A7Y0EN58</accession>
<dbReference type="InterPro" id="IPR023198">
    <property type="entry name" value="PGP-like_dom2"/>
</dbReference>
<dbReference type="Gene3D" id="1.10.150.240">
    <property type="entry name" value="Putative phosphatase, domain 2"/>
    <property type="match status" value="1"/>
</dbReference>
<name>A0A7Y0EN58_9BIFI</name>
<proteinExistence type="predicted"/>
<organism evidence="1 2">
    <name type="scientific">Bifidobacterium oedipodis</name>
    <dbReference type="NCBI Taxonomy" id="2675322"/>
    <lineage>
        <taxon>Bacteria</taxon>
        <taxon>Bacillati</taxon>
        <taxon>Actinomycetota</taxon>
        <taxon>Actinomycetes</taxon>
        <taxon>Bifidobacteriales</taxon>
        <taxon>Bifidobacteriaceae</taxon>
        <taxon>Bifidobacterium</taxon>
    </lineage>
</organism>
<dbReference type="EMBL" id="JAAIII010000001">
    <property type="protein sequence ID" value="NMM93339.1"/>
    <property type="molecule type" value="Genomic_DNA"/>
</dbReference>
<dbReference type="Proteomes" id="UP000532194">
    <property type="component" value="Unassembled WGS sequence"/>
</dbReference>
<dbReference type="SFLD" id="SFLDG01129">
    <property type="entry name" value="C1.5:_HAD__Beta-PGM__Phosphata"/>
    <property type="match status" value="1"/>
</dbReference>
<comment type="caution">
    <text evidence="1">The sequence shown here is derived from an EMBL/GenBank/DDBJ whole genome shotgun (WGS) entry which is preliminary data.</text>
</comment>
<keyword evidence="2" id="KW-1185">Reference proteome</keyword>
<dbReference type="SUPFAM" id="SSF56784">
    <property type="entry name" value="HAD-like"/>
    <property type="match status" value="1"/>
</dbReference>
<dbReference type="Pfam" id="PF00702">
    <property type="entry name" value="Hydrolase"/>
    <property type="match status" value="1"/>
</dbReference>
<protein>
    <submittedName>
        <fullName evidence="1">HAD-superfamily hydrolase, subfamily IA, variant 3</fullName>
    </submittedName>
</protein>
<dbReference type="AlphaFoldDB" id="A0A7Y0EN58"/>
<dbReference type="Gene3D" id="3.40.50.1000">
    <property type="entry name" value="HAD superfamily/HAD-like"/>
    <property type="match status" value="1"/>
</dbReference>
<keyword evidence="1" id="KW-0378">Hydrolase</keyword>
<evidence type="ECO:0000313" key="1">
    <source>
        <dbReference type="EMBL" id="NMM93339.1"/>
    </source>
</evidence>
<gene>
    <name evidence="1" type="ORF">G1C95_0524</name>
</gene>
<dbReference type="InterPro" id="IPR023214">
    <property type="entry name" value="HAD_sf"/>
</dbReference>
<dbReference type="PANTHER" id="PTHR18901:SF38">
    <property type="entry name" value="PSEUDOURIDINE-5'-PHOSPHATASE"/>
    <property type="match status" value="1"/>
</dbReference>
<dbReference type="SFLD" id="SFLDS00003">
    <property type="entry name" value="Haloacid_Dehalogenase"/>
    <property type="match status" value="1"/>
</dbReference>